<keyword evidence="3" id="KW-1185">Reference proteome</keyword>
<evidence type="ECO:0000256" key="1">
    <source>
        <dbReference type="SAM" id="MobiDB-lite"/>
    </source>
</evidence>
<dbReference type="EMBL" id="CP080095">
    <property type="protein sequence ID" value="QYD68752.1"/>
    <property type="molecule type" value="Genomic_DNA"/>
</dbReference>
<proteinExistence type="predicted"/>
<dbReference type="Proteomes" id="UP000826462">
    <property type="component" value="Chromosome 1"/>
</dbReference>
<accession>A0ABX8UK81</accession>
<gene>
    <name evidence="2" type="ORF">KZJ38_21440</name>
</gene>
<protein>
    <submittedName>
        <fullName evidence="2">Uncharacterized protein</fullName>
    </submittedName>
</protein>
<reference evidence="2 3" key="1">
    <citation type="submission" date="2021-07" db="EMBL/GenBank/DDBJ databases">
        <title>Paraburkholderia edwinii protects Aspergillus sp. from phenazines by acting as a toxin sponge.</title>
        <authorList>
            <person name="Dahlstrom K.M."/>
            <person name="Newman D.K."/>
        </authorList>
    </citation>
    <scope>NUCLEOTIDE SEQUENCE [LARGE SCALE GENOMIC DNA]</scope>
    <source>
        <strain evidence="2 3">Pe01</strain>
    </source>
</reference>
<feature type="region of interest" description="Disordered" evidence="1">
    <location>
        <begin position="81"/>
        <end position="100"/>
    </location>
</feature>
<evidence type="ECO:0000313" key="3">
    <source>
        <dbReference type="Proteomes" id="UP000826462"/>
    </source>
</evidence>
<organism evidence="2 3">
    <name type="scientific">Paraburkholderia edwinii</name>
    <dbReference type="NCBI Taxonomy" id="2861782"/>
    <lineage>
        <taxon>Bacteria</taxon>
        <taxon>Pseudomonadati</taxon>
        <taxon>Pseudomonadota</taxon>
        <taxon>Betaproteobacteria</taxon>
        <taxon>Burkholderiales</taxon>
        <taxon>Burkholderiaceae</taxon>
        <taxon>Paraburkholderia</taxon>
    </lineage>
</organism>
<evidence type="ECO:0000313" key="2">
    <source>
        <dbReference type="EMBL" id="QYD68752.1"/>
    </source>
</evidence>
<dbReference type="RefSeq" id="WP_219798133.1">
    <property type="nucleotide sequence ID" value="NZ_CP080095.1"/>
</dbReference>
<name>A0ABX8UK81_9BURK</name>
<sequence>MILPPFKPPKYEELRSWWLRYESDDVRRLILEVQAQRYALPEIRTLVEQCRIAAENKQPLDQRVKQINKLLREIDAQIHRADKIYRPTPTPHPNAPRSRA</sequence>